<dbReference type="EMBL" id="GBRH01167668">
    <property type="protein sequence ID" value="JAE30228.1"/>
    <property type="molecule type" value="Transcribed_RNA"/>
</dbReference>
<proteinExistence type="predicted"/>
<protein>
    <submittedName>
        <fullName evidence="1">Uncharacterized protein</fullName>
    </submittedName>
</protein>
<sequence length="37" mass="4484">MRPPVRTFTQHFVSNMVIFYVQMVKELPVREYVPEQS</sequence>
<name>A0A0A9HBD3_ARUDO</name>
<accession>A0A0A9HBD3</accession>
<evidence type="ECO:0000313" key="1">
    <source>
        <dbReference type="EMBL" id="JAE30228.1"/>
    </source>
</evidence>
<reference evidence="1" key="2">
    <citation type="journal article" date="2015" name="Data Brief">
        <title>Shoot transcriptome of the giant reed, Arundo donax.</title>
        <authorList>
            <person name="Barrero R.A."/>
            <person name="Guerrero F.D."/>
            <person name="Moolhuijzen P."/>
            <person name="Goolsby J.A."/>
            <person name="Tidwell J."/>
            <person name="Bellgard S.E."/>
            <person name="Bellgard M.I."/>
        </authorList>
    </citation>
    <scope>NUCLEOTIDE SEQUENCE</scope>
    <source>
        <tissue evidence="1">Shoot tissue taken approximately 20 cm above the soil surface</tissue>
    </source>
</reference>
<dbReference type="AlphaFoldDB" id="A0A0A9HBD3"/>
<reference evidence="1" key="1">
    <citation type="submission" date="2014-09" db="EMBL/GenBank/DDBJ databases">
        <authorList>
            <person name="Magalhaes I.L.F."/>
            <person name="Oliveira U."/>
            <person name="Santos F.R."/>
            <person name="Vidigal T.H.D.A."/>
            <person name="Brescovit A.D."/>
            <person name="Santos A.J."/>
        </authorList>
    </citation>
    <scope>NUCLEOTIDE SEQUENCE</scope>
    <source>
        <tissue evidence="1">Shoot tissue taken approximately 20 cm above the soil surface</tissue>
    </source>
</reference>
<organism evidence="1">
    <name type="scientific">Arundo donax</name>
    <name type="common">Giant reed</name>
    <name type="synonym">Donax arundinaceus</name>
    <dbReference type="NCBI Taxonomy" id="35708"/>
    <lineage>
        <taxon>Eukaryota</taxon>
        <taxon>Viridiplantae</taxon>
        <taxon>Streptophyta</taxon>
        <taxon>Embryophyta</taxon>
        <taxon>Tracheophyta</taxon>
        <taxon>Spermatophyta</taxon>
        <taxon>Magnoliopsida</taxon>
        <taxon>Liliopsida</taxon>
        <taxon>Poales</taxon>
        <taxon>Poaceae</taxon>
        <taxon>PACMAD clade</taxon>
        <taxon>Arundinoideae</taxon>
        <taxon>Arundineae</taxon>
        <taxon>Arundo</taxon>
    </lineage>
</organism>